<dbReference type="AlphaFoldDB" id="A0A177BYI4"/>
<dbReference type="InterPro" id="IPR010259">
    <property type="entry name" value="S8pro/Inhibitor_I9"/>
</dbReference>
<keyword evidence="2 6" id="KW-0645">Protease</keyword>
<dbReference type="PROSITE" id="PS00137">
    <property type="entry name" value="SUBTILASE_HIS"/>
    <property type="match status" value="1"/>
</dbReference>
<evidence type="ECO:0000256" key="8">
    <source>
        <dbReference type="SAM" id="SignalP"/>
    </source>
</evidence>
<feature type="domain" description="Peptidase S8/S53" evidence="9">
    <location>
        <begin position="296"/>
        <end position="541"/>
    </location>
</feature>
<feature type="region of interest" description="Disordered" evidence="7">
    <location>
        <begin position="166"/>
        <end position="217"/>
    </location>
</feature>
<keyword evidence="5 6" id="KW-0720">Serine protease</keyword>
<dbReference type="Gene3D" id="3.40.50.200">
    <property type="entry name" value="Peptidase S8/S53 domain"/>
    <property type="match status" value="1"/>
</dbReference>
<dbReference type="PROSITE" id="PS51892">
    <property type="entry name" value="SUBTILASE"/>
    <property type="match status" value="1"/>
</dbReference>
<gene>
    <name evidence="11" type="ORF">CC84DRAFT_1169505</name>
</gene>
<evidence type="ECO:0000313" key="12">
    <source>
        <dbReference type="Proteomes" id="UP000077069"/>
    </source>
</evidence>
<feature type="domain" description="Inhibitor I9" evidence="10">
    <location>
        <begin position="27"/>
        <end position="151"/>
    </location>
</feature>
<dbReference type="PROSITE" id="PS00138">
    <property type="entry name" value="SUBTILASE_SER"/>
    <property type="match status" value="1"/>
</dbReference>
<dbReference type="InterPro" id="IPR050131">
    <property type="entry name" value="Peptidase_S8_subtilisin-like"/>
</dbReference>
<feature type="compositionally biased region" description="Polar residues" evidence="7">
    <location>
        <begin position="245"/>
        <end position="255"/>
    </location>
</feature>
<dbReference type="Proteomes" id="UP000077069">
    <property type="component" value="Unassembled WGS sequence"/>
</dbReference>
<dbReference type="Pfam" id="PF00082">
    <property type="entry name" value="Peptidase_S8"/>
    <property type="match status" value="1"/>
</dbReference>
<evidence type="ECO:0000256" key="1">
    <source>
        <dbReference type="ARBA" id="ARBA00011073"/>
    </source>
</evidence>
<dbReference type="RefSeq" id="XP_018029765.1">
    <property type="nucleotide sequence ID" value="XM_018179674.1"/>
</dbReference>
<keyword evidence="12" id="KW-1185">Reference proteome</keyword>
<dbReference type="InParanoid" id="A0A177BYI4"/>
<proteinExistence type="inferred from homology"/>
<dbReference type="OrthoDB" id="206201at2759"/>
<dbReference type="InterPro" id="IPR036852">
    <property type="entry name" value="Peptidase_S8/S53_dom_sf"/>
</dbReference>
<evidence type="ECO:0000256" key="7">
    <source>
        <dbReference type="SAM" id="MobiDB-lite"/>
    </source>
</evidence>
<comment type="similarity">
    <text evidence="1 6">Belongs to the peptidase S8 family.</text>
</comment>
<feature type="chain" id="PRO_5008057466" evidence="8">
    <location>
        <begin position="18"/>
        <end position="560"/>
    </location>
</feature>
<dbReference type="GO" id="GO:0006508">
    <property type="term" value="P:proteolysis"/>
    <property type="evidence" value="ECO:0007669"/>
    <property type="project" value="UniProtKB-KW"/>
</dbReference>
<dbReference type="Pfam" id="PF05922">
    <property type="entry name" value="Inhibitor_I9"/>
    <property type="match status" value="1"/>
</dbReference>
<feature type="active site" description="Charge relay system" evidence="6">
    <location>
        <position position="303"/>
    </location>
</feature>
<keyword evidence="3 8" id="KW-0732">Signal</keyword>
<dbReference type="InterPro" id="IPR023828">
    <property type="entry name" value="Peptidase_S8_Ser-AS"/>
</dbReference>
<evidence type="ECO:0000256" key="2">
    <source>
        <dbReference type="ARBA" id="ARBA00022670"/>
    </source>
</evidence>
<dbReference type="PANTHER" id="PTHR43806:SF58">
    <property type="entry name" value="ALKALINE PROTEASE 1-RELATED"/>
    <property type="match status" value="1"/>
</dbReference>
<dbReference type="InterPro" id="IPR034193">
    <property type="entry name" value="PCSK9_ProteinaseK-like"/>
</dbReference>
<dbReference type="CDD" id="cd04077">
    <property type="entry name" value="Peptidases_S8_PCSK9_ProteinaseK_like"/>
    <property type="match status" value="1"/>
</dbReference>
<accession>A0A177BYI4</accession>
<evidence type="ECO:0000259" key="10">
    <source>
        <dbReference type="Pfam" id="PF05922"/>
    </source>
</evidence>
<feature type="signal peptide" evidence="8">
    <location>
        <begin position="1"/>
        <end position="17"/>
    </location>
</feature>
<dbReference type="PANTHER" id="PTHR43806">
    <property type="entry name" value="PEPTIDASE S8"/>
    <property type="match status" value="1"/>
</dbReference>
<evidence type="ECO:0000256" key="5">
    <source>
        <dbReference type="ARBA" id="ARBA00022825"/>
    </source>
</evidence>
<dbReference type="STRING" id="1460663.A0A177BYI4"/>
<name>A0A177BYI4_9PLEO</name>
<protein>
    <submittedName>
        <fullName evidence="11">Subtilisin-like protein</fullName>
    </submittedName>
</protein>
<reference evidence="11 12" key="1">
    <citation type="submission" date="2016-05" db="EMBL/GenBank/DDBJ databases">
        <title>Comparative analysis of secretome profiles of manganese(II)-oxidizing ascomycete fungi.</title>
        <authorList>
            <consortium name="DOE Joint Genome Institute"/>
            <person name="Zeiner C.A."/>
            <person name="Purvine S.O."/>
            <person name="Zink E.M."/>
            <person name="Wu S."/>
            <person name="Pasa-Tolic L."/>
            <person name="Chaput D.L."/>
            <person name="Haridas S."/>
            <person name="Grigoriev I.V."/>
            <person name="Santelli C.M."/>
            <person name="Hansel C.M."/>
        </authorList>
    </citation>
    <scope>NUCLEOTIDE SEQUENCE [LARGE SCALE GENOMIC DNA]</scope>
    <source>
        <strain evidence="11 12">AP3s5-JAC2a</strain>
    </source>
</reference>
<dbReference type="SUPFAM" id="SSF54897">
    <property type="entry name" value="Protease propeptides/inhibitors"/>
    <property type="match status" value="1"/>
</dbReference>
<organism evidence="11 12">
    <name type="scientific">Paraphaeosphaeria sporulosa</name>
    <dbReference type="NCBI Taxonomy" id="1460663"/>
    <lineage>
        <taxon>Eukaryota</taxon>
        <taxon>Fungi</taxon>
        <taxon>Dikarya</taxon>
        <taxon>Ascomycota</taxon>
        <taxon>Pezizomycotina</taxon>
        <taxon>Dothideomycetes</taxon>
        <taxon>Pleosporomycetidae</taxon>
        <taxon>Pleosporales</taxon>
        <taxon>Massarineae</taxon>
        <taxon>Didymosphaeriaceae</taxon>
        <taxon>Paraphaeosphaeria</taxon>
    </lineage>
</organism>
<evidence type="ECO:0000256" key="3">
    <source>
        <dbReference type="ARBA" id="ARBA00022729"/>
    </source>
</evidence>
<dbReference type="SUPFAM" id="SSF52743">
    <property type="entry name" value="Subtilisin-like"/>
    <property type="match status" value="1"/>
</dbReference>
<evidence type="ECO:0000256" key="4">
    <source>
        <dbReference type="ARBA" id="ARBA00022801"/>
    </source>
</evidence>
<evidence type="ECO:0000256" key="6">
    <source>
        <dbReference type="PROSITE-ProRule" id="PRU01240"/>
    </source>
</evidence>
<feature type="region of interest" description="Disordered" evidence="7">
    <location>
        <begin position="240"/>
        <end position="259"/>
    </location>
</feature>
<dbReference type="GO" id="GO:0005576">
    <property type="term" value="C:extracellular region"/>
    <property type="evidence" value="ECO:0007669"/>
    <property type="project" value="UniProtKB-ARBA"/>
</dbReference>
<dbReference type="InterPro" id="IPR022398">
    <property type="entry name" value="Peptidase_S8_His-AS"/>
</dbReference>
<feature type="active site" description="Charge relay system" evidence="6">
    <location>
        <position position="341"/>
    </location>
</feature>
<dbReference type="GO" id="GO:0004252">
    <property type="term" value="F:serine-type endopeptidase activity"/>
    <property type="evidence" value="ECO:0007669"/>
    <property type="project" value="UniProtKB-UniRule"/>
</dbReference>
<evidence type="ECO:0000313" key="11">
    <source>
        <dbReference type="EMBL" id="OAF99399.1"/>
    </source>
</evidence>
<sequence>MLRSLLFLTGLAAVVRADDRPQYVPGRYIIQLKPGSDAGAIAAHHEAVRSLARRDVGAAQAQANPLEKRNPQCKVVTVTETVYGDVPAPTSTVAAAAYTPGADIDNAVKRTFTVGQGNFHAYVGNFDEQVIKEIEKLPNVVCVEPDEYVYLPGNWPIAGKNPYPVAGGSSPSSAVDAQSTCTDSPSAHPSGSGYQSGKISTPGSSRPTAYPGKYPTGNDTASAFPTATASAAAVPTSSATAIPSQVPTNGTSPNNSTSLLTQQSTSIWNLDDLSHKAGVEGSTSYTYVYDESAGNGQTAYVFDTGIRSTHSEFEGRVRFGINALTNSTDGAADGNNDNTGHGTHVAGTLAGKTYGVAKKAFLVDVKVFDTGSATMSSILAGLDWAFKDVQIQGTFKTAVFSMSFGARTSSTTLDAAIKALYDYGILTVVAAGNENKEIGNTSPARLAESFTVGYTNQQRQRVDSSSGVVGSNYGPELDVWAPGYEIVSADYLSDDGTRVESGTSMATPLVSGLVCYLRAKEGGLGTPKAVTDRILALATNGVVGDVKDSKNVLVYNGSGQ</sequence>
<dbReference type="InterPro" id="IPR015500">
    <property type="entry name" value="Peptidase_S8_subtilisin-rel"/>
</dbReference>
<feature type="active site" description="Charge relay system" evidence="6">
    <location>
        <position position="504"/>
    </location>
</feature>
<dbReference type="GeneID" id="28763160"/>
<dbReference type="EMBL" id="KV441562">
    <property type="protein sequence ID" value="OAF99399.1"/>
    <property type="molecule type" value="Genomic_DNA"/>
</dbReference>
<evidence type="ECO:0000259" key="9">
    <source>
        <dbReference type="Pfam" id="PF00082"/>
    </source>
</evidence>
<dbReference type="PRINTS" id="PR00723">
    <property type="entry name" value="SUBTILISIN"/>
</dbReference>
<dbReference type="InterPro" id="IPR000209">
    <property type="entry name" value="Peptidase_S8/S53_dom"/>
</dbReference>
<feature type="compositionally biased region" description="Polar residues" evidence="7">
    <location>
        <begin position="169"/>
        <end position="207"/>
    </location>
</feature>
<dbReference type="FunFam" id="3.40.50.200:FF:000007">
    <property type="entry name" value="Subtilisin-like serine protease"/>
    <property type="match status" value="1"/>
</dbReference>
<keyword evidence="4 6" id="KW-0378">Hydrolase</keyword>